<dbReference type="GO" id="GO:0005509">
    <property type="term" value="F:calcium ion binding"/>
    <property type="evidence" value="ECO:0007669"/>
    <property type="project" value="InterPro"/>
</dbReference>
<dbReference type="InterPro" id="IPR002048">
    <property type="entry name" value="EF_hand_dom"/>
</dbReference>
<dbReference type="EMBL" id="CM014081">
    <property type="protein sequence ID" value="TKS70018.1"/>
    <property type="molecule type" value="Genomic_DNA"/>
</dbReference>
<dbReference type="PANTHER" id="PTHR23104">
    <property type="entry name" value="MULTIPLE COAGULATION FACTOR DEFICIENCY PROTEIN 2 NEURAL STEM CELL DERIVED NEURONAL SURVIVAL PROTEIN"/>
    <property type="match status" value="1"/>
</dbReference>
<sequence length="318" mass="35653">MSRPHRLSVRTWRGGKPGERSSSASRTLRRLPDAPAAPYFHVDPVIDQNTPVSVAAWARACRRRCAVQTGKHEQGGVFMESHLGRLALRVLSLFMLLHLCLAALVPGTQREESADAHPPTGELANPFGSREEDRRLLQSYIQSSLKDGQERPEISTWEQEVFFLFRLYDYDRSGFLDGLEMMKLLSDYSSHHTPGTRANELVVSMVDFLLQTQDQNQDGLLAPSELLSPPLPLTQDSSNNNAPHQEKEPANPSTDEEKAGVAEQKEEAHKELQAKDEQTHQQEKAEEEEPHGQQNPEAPAAEQEQDHEDPVHVGQPEI</sequence>
<evidence type="ECO:0000256" key="3">
    <source>
        <dbReference type="ARBA" id="ARBA00022737"/>
    </source>
</evidence>
<evidence type="ECO:0000256" key="4">
    <source>
        <dbReference type="ARBA" id="ARBA00022837"/>
    </source>
</evidence>
<dbReference type="Gene3D" id="1.10.238.10">
    <property type="entry name" value="EF-hand"/>
    <property type="match status" value="1"/>
</dbReference>
<dbReference type="InterPro" id="IPR018247">
    <property type="entry name" value="EF_Hand_1_Ca_BS"/>
</dbReference>
<evidence type="ECO:0000256" key="2">
    <source>
        <dbReference type="ARBA" id="ARBA00022729"/>
    </source>
</evidence>
<accession>A0A4U5U837</accession>
<gene>
    <name evidence="7" type="ORF">D9C73_004085</name>
</gene>
<evidence type="ECO:0000256" key="5">
    <source>
        <dbReference type="SAM" id="MobiDB-lite"/>
    </source>
</evidence>
<evidence type="ECO:0000313" key="8">
    <source>
        <dbReference type="Proteomes" id="UP000298787"/>
    </source>
</evidence>
<evidence type="ECO:0000313" key="7">
    <source>
        <dbReference type="EMBL" id="TKS70018.1"/>
    </source>
</evidence>
<feature type="region of interest" description="Disordered" evidence="5">
    <location>
        <begin position="1"/>
        <end position="29"/>
    </location>
</feature>
<reference evidence="7 8" key="1">
    <citation type="submission" date="2019-01" db="EMBL/GenBank/DDBJ databases">
        <title>Genome Assembly of Collichthys lucidus.</title>
        <authorList>
            <person name="Cai M."/>
            <person name="Xiao S."/>
        </authorList>
    </citation>
    <scope>NUCLEOTIDE SEQUENCE [LARGE SCALE GENOMIC DNA]</scope>
    <source>
        <strain evidence="7">JT15FE1705JMU</strain>
        <tissue evidence="7">Muscle</tissue>
    </source>
</reference>
<proteinExistence type="predicted"/>
<dbReference type="InterPro" id="IPR011992">
    <property type="entry name" value="EF-hand-dom_pair"/>
</dbReference>
<name>A0A4U5U837_COLLU</name>
<dbReference type="STRING" id="240159.A0A4U5U837"/>
<dbReference type="Proteomes" id="UP000298787">
    <property type="component" value="Chromosome 4"/>
</dbReference>
<feature type="compositionally biased region" description="Polar residues" evidence="5">
    <location>
        <begin position="234"/>
        <end position="243"/>
    </location>
</feature>
<feature type="domain" description="EF-hand" evidence="6">
    <location>
        <begin position="156"/>
        <end position="191"/>
    </location>
</feature>
<protein>
    <submittedName>
        <fullName evidence="7">Cell growth regulator with EF hand domain protein 1</fullName>
    </submittedName>
</protein>
<feature type="compositionally biased region" description="Basic and acidic residues" evidence="5">
    <location>
        <begin position="244"/>
        <end position="284"/>
    </location>
</feature>
<keyword evidence="8" id="KW-1185">Reference proteome</keyword>
<dbReference type="SUPFAM" id="SSF47473">
    <property type="entry name" value="EF-hand"/>
    <property type="match status" value="1"/>
</dbReference>
<dbReference type="PROSITE" id="PS00018">
    <property type="entry name" value="EF_HAND_1"/>
    <property type="match status" value="2"/>
</dbReference>
<dbReference type="PANTHER" id="PTHR23104:SF15">
    <property type="entry name" value="CELL GROWTH REGULATOR WITH EF HAND DOMAIN PROTEIN 1"/>
    <property type="match status" value="1"/>
</dbReference>
<dbReference type="AlphaFoldDB" id="A0A4U5U837"/>
<organism evidence="7 8">
    <name type="scientific">Collichthys lucidus</name>
    <name type="common">Big head croaker</name>
    <name type="synonym">Sciaena lucida</name>
    <dbReference type="NCBI Taxonomy" id="240159"/>
    <lineage>
        <taxon>Eukaryota</taxon>
        <taxon>Metazoa</taxon>
        <taxon>Chordata</taxon>
        <taxon>Craniata</taxon>
        <taxon>Vertebrata</taxon>
        <taxon>Euteleostomi</taxon>
        <taxon>Actinopterygii</taxon>
        <taxon>Neopterygii</taxon>
        <taxon>Teleostei</taxon>
        <taxon>Neoteleostei</taxon>
        <taxon>Acanthomorphata</taxon>
        <taxon>Eupercaria</taxon>
        <taxon>Sciaenidae</taxon>
        <taxon>Collichthys</taxon>
    </lineage>
</organism>
<dbReference type="PROSITE" id="PS50222">
    <property type="entry name" value="EF_HAND_2"/>
    <property type="match status" value="1"/>
</dbReference>
<keyword evidence="4" id="KW-0106">Calcium</keyword>
<keyword evidence="3" id="KW-0677">Repeat</keyword>
<evidence type="ECO:0000259" key="6">
    <source>
        <dbReference type="PROSITE" id="PS50222"/>
    </source>
</evidence>
<keyword evidence="2" id="KW-0732">Signal</keyword>
<feature type="region of interest" description="Disordered" evidence="5">
    <location>
        <begin position="221"/>
        <end position="318"/>
    </location>
</feature>
<dbReference type="InterPro" id="IPR052110">
    <property type="entry name" value="MCFD2-like"/>
</dbReference>
<evidence type="ECO:0000256" key="1">
    <source>
        <dbReference type="ARBA" id="ARBA00022723"/>
    </source>
</evidence>
<keyword evidence="1" id="KW-0479">Metal-binding</keyword>